<sequence>MQRFFDDGFRVVIADNDAEAGARALDKLGADGDEAMFVSCDVSDKLSVHNLVAQTLSAFEQIDVLVNNAGIIIKGGSLDLSLRDFDRVLAVNLRGAFLVSKAVAQHMVACLEDNDDRSGREKCSFAIVNMSSVNAVVAIPDILAYEVSKGGLNQLTKAMALELAPYGIRVNAVGPGSIKTSMLAGVAENQDALDMIHSRTPLGRIAHPDEVASVVAFLASCDASYITGECIYVDGGRLALNYVMAKKP</sequence>
<reference evidence="3" key="1">
    <citation type="journal article" date="2020" name="mSystems">
        <title>Genome- and Community-Level Interaction Insights into Carbon Utilization and Element Cycling Functions of Hydrothermarchaeota in Hydrothermal Sediment.</title>
        <authorList>
            <person name="Zhou Z."/>
            <person name="Liu Y."/>
            <person name="Xu W."/>
            <person name="Pan J."/>
            <person name="Luo Z.H."/>
            <person name="Li M."/>
        </authorList>
    </citation>
    <scope>NUCLEOTIDE SEQUENCE [LARGE SCALE GENOMIC DNA]</scope>
    <source>
        <strain evidence="3">HyVt-489</strain>
    </source>
</reference>
<dbReference type="PRINTS" id="PR00080">
    <property type="entry name" value="SDRFAMILY"/>
</dbReference>
<dbReference type="InterPro" id="IPR002347">
    <property type="entry name" value="SDR_fam"/>
</dbReference>
<dbReference type="SUPFAM" id="SSF51735">
    <property type="entry name" value="NAD(P)-binding Rossmann-fold domains"/>
    <property type="match status" value="1"/>
</dbReference>
<accession>A0A7C3G7T9</accession>
<dbReference type="Gene3D" id="3.40.50.720">
    <property type="entry name" value="NAD(P)-binding Rossmann-like Domain"/>
    <property type="match status" value="1"/>
</dbReference>
<gene>
    <name evidence="3" type="ORF">ENJ46_01190</name>
</gene>
<dbReference type="Proteomes" id="UP000886042">
    <property type="component" value="Unassembled WGS sequence"/>
</dbReference>
<keyword evidence="2" id="KW-0560">Oxidoreductase</keyword>
<proteinExistence type="inferred from homology"/>
<comment type="similarity">
    <text evidence="1">Belongs to the short-chain dehydrogenases/reductases (SDR) family.</text>
</comment>
<dbReference type="GO" id="GO:0016491">
    <property type="term" value="F:oxidoreductase activity"/>
    <property type="evidence" value="ECO:0007669"/>
    <property type="project" value="UniProtKB-KW"/>
</dbReference>
<dbReference type="FunFam" id="3.40.50.720:FF:000084">
    <property type="entry name" value="Short-chain dehydrogenase reductase"/>
    <property type="match status" value="1"/>
</dbReference>
<dbReference type="PRINTS" id="PR00081">
    <property type="entry name" value="GDHRDH"/>
</dbReference>
<evidence type="ECO:0000256" key="2">
    <source>
        <dbReference type="ARBA" id="ARBA00023002"/>
    </source>
</evidence>
<dbReference type="AlphaFoldDB" id="A0A7C3G7T9"/>
<dbReference type="InterPro" id="IPR036291">
    <property type="entry name" value="NAD(P)-bd_dom_sf"/>
</dbReference>
<name>A0A7C3G7T9_9PROT</name>
<dbReference type="PANTHER" id="PTHR24321:SF8">
    <property type="entry name" value="ESTRADIOL 17-BETA-DEHYDROGENASE 8-RELATED"/>
    <property type="match status" value="1"/>
</dbReference>
<organism evidence="3">
    <name type="scientific">Hellea balneolensis</name>
    <dbReference type="NCBI Taxonomy" id="287478"/>
    <lineage>
        <taxon>Bacteria</taxon>
        <taxon>Pseudomonadati</taxon>
        <taxon>Pseudomonadota</taxon>
        <taxon>Alphaproteobacteria</taxon>
        <taxon>Maricaulales</taxon>
        <taxon>Robiginitomaculaceae</taxon>
        <taxon>Hellea</taxon>
    </lineage>
</organism>
<dbReference type="EMBL" id="DRMN01000082">
    <property type="protein sequence ID" value="HFB54512.1"/>
    <property type="molecule type" value="Genomic_DNA"/>
</dbReference>
<protein>
    <submittedName>
        <fullName evidence="3">SDR family oxidoreductase</fullName>
    </submittedName>
</protein>
<dbReference type="Pfam" id="PF13561">
    <property type="entry name" value="adh_short_C2"/>
    <property type="match status" value="1"/>
</dbReference>
<comment type="caution">
    <text evidence="3">The sequence shown here is derived from an EMBL/GenBank/DDBJ whole genome shotgun (WGS) entry which is preliminary data.</text>
</comment>
<dbReference type="PANTHER" id="PTHR24321">
    <property type="entry name" value="DEHYDROGENASES, SHORT CHAIN"/>
    <property type="match status" value="1"/>
</dbReference>
<evidence type="ECO:0000313" key="3">
    <source>
        <dbReference type="EMBL" id="HFB54512.1"/>
    </source>
</evidence>
<evidence type="ECO:0000256" key="1">
    <source>
        <dbReference type="ARBA" id="ARBA00006484"/>
    </source>
</evidence>